<organism evidence="3 4">
    <name type="scientific">Peltaster fructicola</name>
    <dbReference type="NCBI Taxonomy" id="286661"/>
    <lineage>
        <taxon>Eukaryota</taxon>
        <taxon>Fungi</taxon>
        <taxon>Dikarya</taxon>
        <taxon>Ascomycota</taxon>
        <taxon>Pezizomycotina</taxon>
        <taxon>Dothideomycetes</taxon>
        <taxon>Dothideomycetes incertae sedis</taxon>
        <taxon>Peltaster</taxon>
    </lineage>
</organism>
<gene>
    <name evidence="3" type="ORF">AMS68_007001</name>
</gene>
<dbReference type="EMBL" id="CP051143">
    <property type="protein sequence ID" value="QIX01484.1"/>
    <property type="molecule type" value="Genomic_DNA"/>
</dbReference>
<feature type="region of interest" description="Disordered" evidence="1">
    <location>
        <begin position="1"/>
        <end position="99"/>
    </location>
</feature>
<name>A0A6H0Y399_9PEZI</name>
<dbReference type="OrthoDB" id="4097086at2759"/>
<feature type="compositionally biased region" description="Basic and acidic residues" evidence="1">
    <location>
        <begin position="47"/>
        <end position="57"/>
    </location>
</feature>
<feature type="region of interest" description="Disordered" evidence="1">
    <location>
        <begin position="313"/>
        <end position="394"/>
    </location>
</feature>
<feature type="compositionally biased region" description="Polar residues" evidence="1">
    <location>
        <begin position="361"/>
        <end position="372"/>
    </location>
</feature>
<evidence type="ECO:0000256" key="1">
    <source>
        <dbReference type="SAM" id="MobiDB-lite"/>
    </source>
</evidence>
<feature type="compositionally biased region" description="Polar residues" evidence="1">
    <location>
        <begin position="430"/>
        <end position="446"/>
    </location>
</feature>
<feature type="compositionally biased region" description="Polar residues" evidence="1">
    <location>
        <begin position="12"/>
        <end position="25"/>
    </location>
</feature>
<proteinExistence type="predicted"/>
<feature type="compositionally biased region" description="Low complexity" evidence="1">
    <location>
        <begin position="417"/>
        <end position="429"/>
    </location>
</feature>
<feature type="compositionally biased region" description="Polar residues" evidence="1">
    <location>
        <begin position="60"/>
        <end position="70"/>
    </location>
</feature>
<feature type="region of interest" description="Disordered" evidence="1">
    <location>
        <begin position="409"/>
        <end position="463"/>
    </location>
</feature>
<dbReference type="InterPro" id="IPR025122">
    <property type="entry name" value="DUF4048"/>
</dbReference>
<feature type="compositionally biased region" description="Polar residues" evidence="1">
    <location>
        <begin position="89"/>
        <end position="99"/>
    </location>
</feature>
<feature type="compositionally biased region" description="Basic and acidic residues" evidence="1">
    <location>
        <begin position="345"/>
        <end position="359"/>
    </location>
</feature>
<feature type="compositionally biased region" description="Low complexity" evidence="1">
    <location>
        <begin position="334"/>
        <end position="344"/>
    </location>
</feature>
<dbReference type="Pfam" id="PF13257">
    <property type="entry name" value="DUF4048"/>
    <property type="match status" value="1"/>
</dbReference>
<protein>
    <recommendedName>
        <fullName evidence="2">DUF4048 domain-containing protein</fullName>
    </recommendedName>
</protein>
<feature type="compositionally biased region" description="Polar residues" evidence="1">
    <location>
        <begin position="315"/>
        <end position="325"/>
    </location>
</feature>
<evidence type="ECO:0000313" key="4">
    <source>
        <dbReference type="Proteomes" id="UP000503462"/>
    </source>
</evidence>
<evidence type="ECO:0000313" key="3">
    <source>
        <dbReference type="EMBL" id="QIX01484.1"/>
    </source>
</evidence>
<feature type="region of interest" description="Disordered" evidence="1">
    <location>
        <begin position="140"/>
        <end position="171"/>
    </location>
</feature>
<dbReference type="Proteomes" id="UP000503462">
    <property type="component" value="Chromosome 5"/>
</dbReference>
<dbReference type="AlphaFoldDB" id="A0A6H0Y399"/>
<accession>A0A6H0Y399</accession>
<reference evidence="3 4" key="1">
    <citation type="journal article" date="2016" name="Sci. Rep.">
        <title>Peltaster fructicola genome reveals evolution from an invasive phytopathogen to an ectophytic parasite.</title>
        <authorList>
            <person name="Xu C."/>
            <person name="Chen H."/>
            <person name="Gleason M.L."/>
            <person name="Xu J.R."/>
            <person name="Liu H."/>
            <person name="Zhang R."/>
            <person name="Sun G."/>
        </authorList>
    </citation>
    <scope>NUCLEOTIDE SEQUENCE [LARGE SCALE GENOMIC DNA]</scope>
    <source>
        <strain evidence="3 4">LNHT1506</strain>
    </source>
</reference>
<feature type="compositionally biased region" description="Basic and acidic residues" evidence="1">
    <location>
        <begin position="140"/>
        <end position="150"/>
    </location>
</feature>
<keyword evidence="4" id="KW-1185">Reference proteome</keyword>
<feature type="region of interest" description="Disordered" evidence="1">
    <location>
        <begin position="475"/>
        <end position="506"/>
    </location>
</feature>
<feature type="region of interest" description="Disordered" evidence="1">
    <location>
        <begin position="216"/>
        <end position="255"/>
    </location>
</feature>
<feature type="domain" description="DUF4048" evidence="2">
    <location>
        <begin position="203"/>
        <end position="423"/>
    </location>
</feature>
<sequence>MDPRASAEIPRRSTSLTDQHATGETVSIPPDELDRPTALTPTSESAKIAKDHTHGHDSAAQPSVRTNRFSLTFPVLPSSKETSPKRQTRATSGHDTAATGSSEWLTAIAAQERRVLEIKEELHKAEAELNKLKLQWATHEAQKKKDEAKKTTKLRPLSTTLPSDANDGVAGSSSWLQHEMERRKILMSGARNSSRRIFSGSKHTRTLSLLSPLQTHLPEIPSQHRPRGATSPVKSESRGDEPATQLLPRAATTPDLSVGDGDVKLDLSGIDKDMLLKTGKRMAMDLKDGIWTFWEDLRQATVGEELIEVVPPTHLRQQGSNQTLRTPRRGGIKSRGSSRGSRASVDVKRTARSPLERRASSHQVSLPLSGESSFEECGASRAPPHTSTMSKHAKAPSVAVSAASSDAFDAWDDSPKASRSSSATSEGTSHLTPDSSKHTSPVTRSETATRDPIPWPNITKFGPATLRRTASHLMSEWDKLSPPLGEERKDYLETKGLELGKTKKQD</sequence>
<evidence type="ECO:0000259" key="2">
    <source>
        <dbReference type="Pfam" id="PF13257"/>
    </source>
</evidence>
<feature type="compositionally biased region" description="Basic and acidic residues" evidence="1">
    <location>
        <begin position="1"/>
        <end position="11"/>
    </location>
</feature>